<dbReference type="RefSeq" id="WP_245410374.1">
    <property type="nucleotide sequence ID" value="NZ_QXDF01000001.1"/>
</dbReference>
<dbReference type="PANTHER" id="PTHR33986:SF15">
    <property type="entry name" value="MITOCHONDRIAL FISSION PROTEIN ELM1"/>
    <property type="match status" value="1"/>
</dbReference>
<organism evidence="1 2">
    <name type="scientific">Dichotomicrobium thermohalophilum</name>
    <dbReference type="NCBI Taxonomy" id="933063"/>
    <lineage>
        <taxon>Bacteria</taxon>
        <taxon>Pseudomonadati</taxon>
        <taxon>Pseudomonadota</taxon>
        <taxon>Alphaproteobacteria</taxon>
        <taxon>Hyphomicrobiales</taxon>
        <taxon>Hyphomicrobiaceae</taxon>
        <taxon>Dichotomicrobium</taxon>
    </lineage>
</organism>
<evidence type="ECO:0000313" key="2">
    <source>
        <dbReference type="Proteomes" id="UP000266273"/>
    </source>
</evidence>
<dbReference type="AlphaFoldDB" id="A0A397QD54"/>
<keyword evidence="2" id="KW-1185">Reference proteome</keyword>
<name>A0A397QD54_9HYPH</name>
<evidence type="ECO:0000313" key="1">
    <source>
        <dbReference type="EMBL" id="RIA56191.1"/>
    </source>
</evidence>
<sequence>MTQRGSEGSIWILSDGKAGHLAMTTGVATAMGLQARIIEVAPPPPWRWMAPRGPAPPDLRRLRPDAGQPWPQYVFAAGRATIPYLRAIHRAARSRSFTVAFMDPRVPDAADLVWVPAHDARRGEDVITTVTSPHGFSPERLAALRAALPGEIADLPSPRVAVLLGGCGGGFAFTDAAIQRLSGALRQMAGLGASFLITPSRRTPPALRNAVRDATASAPRIVWDGTGENPYPYFLAGADAFVVTADSVNMTGEACATGRPVHVFMPEGGRPKFHAFHSALEKTGATRALPYRLDALETWHYAPIHSAERIAEEIARRAQARFAPA</sequence>
<dbReference type="Pfam" id="PF06258">
    <property type="entry name" value="Mito_fiss_Elm1"/>
    <property type="match status" value="1"/>
</dbReference>
<protein>
    <recommendedName>
        <fullName evidence="3">Nucleoside-diphosphate sugar epimerase</fullName>
    </recommendedName>
</protein>
<accession>A0A397QD54</accession>
<dbReference type="PANTHER" id="PTHR33986">
    <property type="entry name" value="OS02G0535700 PROTEIN"/>
    <property type="match status" value="1"/>
</dbReference>
<comment type="caution">
    <text evidence="1">The sequence shown here is derived from an EMBL/GenBank/DDBJ whole genome shotgun (WGS) entry which is preliminary data.</text>
</comment>
<dbReference type="SUPFAM" id="SSF53756">
    <property type="entry name" value="UDP-Glycosyltransferase/glycogen phosphorylase"/>
    <property type="match status" value="1"/>
</dbReference>
<dbReference type="EMBL" id="QXDF01000001">
    <property type="protein sequence ID" value="RIA56191.1"/>
    <property type="molecule type" value="Genomic_DNA"/>
</dbReference>
<dbReference type="InterPro" id="IPR009367">
    <property type="entry name" value="Elm1-like"/>
</dbReference>
<dbReference type="Proteomes" id="UP000266273">
    <property type="component" value="Unassembled WGS sequence"/>
</dbReference>
<reference evidence="1 2" key="1">
    <citation type="submission" date="2018-08" db="EMBL/GenBank/DDBJ databases">
        <title>Genomic Encyclopedia of Archaeal and Bacterial Type Strains, Phase II (KMG-II): from individual species to whole genera.</title>
        <authorList>
            <person name="Goeker M."/>
        </authorList>
    </citation>
    <scope>NUCLEOTIDE SEQUENCE [LARGE SCALE GENOMIC DNA]</scope>
    <source>
        <strain evidence="1 2">DSM 5002</strain>
    </source>
</reference>
<gene>
    <name evidence="1" type="ORF">BXY53_1293</name>
</gene>
<proteinExistence type="predicted"/>
<evidence type="ECO:0008006" key="3">
    <source>
        <dbReference type="Google" id="ProtNLM"/>
    </source>
</evidence>